<keyword evidence="1" id="KW-0732">Signal</keyword>
<protein>
    <submittedName>
        <fullName evidence="2">Uncharacterized protein</fullName>
    </submittedName>
</protein>
<name>A0ABU9NRY4_9FLAO</name>
<sequence length="159" mass="17523">MRTFITLLFLAISAPFYAQSHTLVKHNGEKLNVNYIKTDNNLIYFNSGKDQVEQTISTFAIAELINTTTNATTKVSDKIVVNGEQDYNKVLLITPNTAAGLSSTTSDSKFVNRVKGQTPLAVQQQNIIALKRKAAKEGIPFVSLAQNNRAESSATMYTY</sequence>
<gene>
    <name evidence="2" type="ORF">WFZ86_15915</name>
</gene>
<evidence type="ECO:0000256" key="1">
    <source>
        <dbReference type="SAM" id="SignalP"/>
    </source>
</evidence>
<evidence type="ECO:0000313" key="2">
    <source>
        <dbReference type="EMBL" id="MEM0577989.1"/>
    </source>
</evidence>
<organism evidence="2 3">
    <name type="scientific">Flavobacterium polysaccharolyticum</name>
    <dbReference type="NCBI Taxonomy" id="3133148"/>
    <lineage>
        <taxon>Bacteria</taxon>
        <taxon>Pseudomonadati</taxon>
        <taxon>Bacteroidota</taxon>
        <taxon>Flavobacteriia</taxon>
        <taxon>Flavobacteriales</taxon>
        <taxon>Flavobacteriaceae</taxon>
        <taxon>Flavobacterium</taxon>
    </lineage>
</organism>
<accession>A0ABU9NRY4</accession>
<dbReference type="Proteomes" id="UP001468798">
    <property type="component" value="Unassembled WGS sequence"/>
</dbReference>
<comment type="caution">
    <text evidence="2">The sequence shown here is derived from an EMBL/GenBank/DDBJ whole genome shotgun (WGS) entry which is preliminary data.</text>
</comment>
<dbReference type="RefSeq" id="WP_342692843.1">
    <property type="nucleotide sequence ID" value="NZ_JBCGDP010000018.1"/>
</dbReference>
<keyword evidence="3" id="KW-1185">Reference proteome</keyword>
<dbReference type="EMBL" id="JBCGDP010000018">
    <property type="protein sequence ID" value="MEM0577989.1"/>
    <property type="molecule type" value="Genomic_DNA"/>
</dbReference>
<proteinExistence type="predicted"/>
<evidence type="ECO:0000313" key="3">
    <source>
        <dbReference type="Proteomes" id="UP001468798"/>
    </source>
</evidence>
<feature type="signal peptide" evidence="1">
    <location>
        <begin position="1"/>
        <end position="18"/>
    </location>
</feature>
<feature type="chain" id="PRO_5046670303" evidence="1">
    <location>
        <begin position="19"/>
        <end position="159"/>
    </location>
</feature>
<reference evidence="2 3" key="1">
    <citation type="submission" date="2024-03" db="EMBL/GenBank/DDBJ databases">
        <title>Two novel species of the genus Flavobacterium exhibiting potentially degradation of complex polysaccharides.</title>
        <authorList>
            <person name="Lian X."/>
        </authorList>
    </citation>
    <scope>NUCLEOTIDE SEQUENCE [LARGE SCALE GENOMIC DNA]</scope>
    <source>
        <strain evidence="2 3">N6</strain>
    </source>
</reference>